<evidence type="ECO:0000256" key="10">
    <source>
        <dbReference type="PROSITE-ProRule" id="PRU00959"/>
    </source>
</evidence>
<evidence type="ECO:0000313" key="13">
    <source>
        <dbReference type="EMBL" id="KAH0563344.1"/>
    </source>
</evidence>
<dbReference type="InterPro" id="IPR029063">
    <property type="entry name" value="SAM-dependent_MTases_sf"/>
</dbReference>
<dbReference type="PANTHER" id="PTHR13370">
    <property type="entry name" value="RNA METHYLASE-RELATED"/>
    <property type="match status" value="1"/>
</dbReference>
<keyword evidence="7 10" id="KW-0819">tRNA processing</keyword>
<keyword evidence="14" id="KW-1185">Reference proteome</keyword>
<dbReference type="InterPro" id="IPR002052">
    <property type="entry name" value="DNA_methylase_N6_adenine_CS"/>
</dbReference>
<reference evidence="13" key="1">
    <citation type="submission" date="2021-03" db="EMBL/GenBank/DDBJ databases">
        <title>Comparative genomics and phylogenomic investigation of the class Geoglossomycetes provide insights into ecological specialization and systematics.</title>
        <authorList>
            <person name="Melie T."/>
            <person name="Pirro S."/>
            <person name="Miller A.N."/>
            <person name="Quandt A."/>
        </authorList>
    </citation>
    <scope>NUCLEOTIDE SEQUENCE</scope>
    <source>
        <strain evidence="13">CAQ_001_2017</strain>
    </source>
</reference>
<keyword evidence="2" id="KW-0963">Cytoplasm</keyword>
<gene>
    <name evidence="13" type="ORF">GP486_002079</name>
</gene>
<dbReference type="GO" id="GO:0000049">
    <property type="term" value="F:tRNA binding"/>
    <property type="evidence" value="ECO:0007669"/>
    <property type="project" value="UniProtKB-UniRule"/>
</dbReference>
<dbReference type="GO" id="GO:0005737">
    <property type="term" value="C:cytoplasm"/>
    <property type="evidence" value="ECO:0007669"/>
    <property type="project" value="UniProtKB-SubCell"/>
</dbReference>
<dbReference type="InterPro" id="IPR000241">
    <property type="entry name" value="RlmKL-like_Mtase"/>
</dbReference>
<dbReference type="PANTHER" id="PTHR13370:SF3">
    <property type="entry name" value="TRNA (GUANINE(10)-N2)-METHYLTRANSFERASE HOMOLOG"/>
    <property type="match status" value="1"/>
</dbReference>
<evidence type="ECO:0000259" key="12">
    <source>
        <dbReference type="Pfam" id="PF25904"/>
    </source>
</evidence>
<dbReference type="EMBL" id="JAGHQM010000215">
    <property type="protein sequence ID" value="KAH0563344.1"/>
    <property type="molecule type" value="Genomic_DNA"/>
</dbReference>
<dbReference type="Gene3D" id="3.40.50.150">
    <property type="entry name" value="Vaccinia Virus protein VP39"/>
    <property type="match status" value="1"/>
</dbReference>
<evidence type="ECO:0000256" key="7">
    <source>
        <dbReference type="ARBA" id="ARBA00022694"/>
    </source>
</evidence>
<dbReference type="AlphaFoldDB" id="A0A9P8RS11"/>
<accession>A0A9P8RS11</accession>
<dbReference type="InterPro" id="IPR016691">
    <property type="entry name" value="TRMT11"/>
</dbReference>
<name>A0A9P8RS11_9PEZI</name>
<evidence type="ECO:0000256" key="3">
    <source>
        <dbReference type="ARBA" id="ARBA00022555"/>
    </source>
</evidence>
<dbReference type="EC" id="2.1.1.214" evidence="9"/>
<evidence type="ECO:0000256" key="9">
    <source>
        <dbReference type="ARBA" id="ARBA00066937"/>
    </source>
</evidence>
<evidence type="ECO:0000256" key="1">
    <source>
        <dbReference type="ARBA" id="ARBA00004496"/>
    </source>
</evidence>
<dbReference type="PROSITE" id="PS51627">
    <property type="entry name" value="SAM_MT_TRM11"/>
    <property type="match status" value="1"/>
</dbReference>
<organism evidence="13 14">
    <name type="scientific">Trichoglossum hirsutum</name>
    <dbReference type="NCBI Taxonomy" id="265104"/>
    <lineage>
        <taxon>Eukaryota</taxon>
        <taxon>Fungi</taxon>
        <taxon>Dikarya</taxon>
        <taxon>Ascomycota</taxon>
        <taxon>Pezizomycotina</taxon>
        <taxon>Geoglossomycetes</taxon>
        <taxon>Geoglossales</taxon>
        <taxon>Geoglossaceae</taxon>
        <taxon>Trichoglossum</taxon>
    </lineage>
</organism>
<dbReference type="PIRSF" id="PIRSF017259">
    <property type="entry name" value="tRNA_mtfrase_TRM11"/>
    <property type="match status" value="1"/>
</dbReference>
<keyword evidence="4 10" id="KW-0489">Methyltransferase</keyword>
<evidence type="ECO:0000256" key="4">
    <source>
        <dbReference type="ARBA" id="ARBA00022603"/>
    </source>
</evidence>
<evidence type="ECO:0000313" key="14">
    <source>
        <dbReference type="Proteomes" id="UP000750711"/>
    </source>
</evidence>
<dbReference type="Pfam" id="PF25904">
    <property type="entry name" value="Tmrp11_N"/>
    <property type="match status" value="1"/>
</dbReference>
<evidence type="ECO:0000256" key="6">
    <source>
        <dbReference type="ARBA" id="ARBA00022691"/>
    </source>
</evidence>
<keyword evidence="6 10" id="KW-0949">S-adenosyl-L-methionine</keyword>
<comment type="caution">
    <text evidence="13">The sequence shown here is derived from an EMBL/GenBank/DDBJ whole genome shotgun (WGS) entry which is preliminary data.</text>
</comment>
<dbReference type="GO" id="GO:0008033">
    <property type="term" value="P:tRNA processing"/>
    <property type="evidence" value="ECO:0007669"/>
    <property type="project" value="UniProtKB-UniRule"/>
</dbReference>
<protein>
    <recommendedName>
        <fullName evidence="9">tRNA (guanine(10)-N(2))-methyltransferase</fullName>
        <ecNumber evidence="9">2.1.1.214</ecNumber>
    </recommendedName>
</protein>
<dbReference type="Proteomes" id="UP000750711">
    <property type="component" value="Unassembled WGS sequence"/>
</dbReference>
<evidence type="ECO:0000256" key="5">
    <source>
        <dbReference type="ARBA" id="ARBA00022679"/>
    </source>
</evidence>
<dbReference type="Pfam" id="PF01170">
    <property type="entry name" value="UPF0020"/>
    <property type="match status" value="1"/>
</dbReference>
<evidence type="ECO:0000259" key="11">
    <source>
        <dbReference type="Pfam" id="PF01170"/>
    </source>
</evidence>
<keyword evidence="3 10" id="KW-0820">tRNA-binding</keyword>
<dbReference type="CDD" id="cd02440">
    <property type="entry name" value="AdoMet_MTases"/>
    <property type="match status" value="1"/>
</dbReference>
<dbReference type="GO" id="GO:0160102">
    <property type="term" value="F:tRNA (guanine(10)-N2)-methyltransferase activity"/>
    <property type="evidence" value="ECO:0007669"/>
    <property type="project" value="UniProtKB-EC"/>
</dbReference>
<comment type="similarity">
    <text evidence="10">Belongs to the class I-like SAM-binding methyltransferase superfamily. TRM11 methyltransferase family.</text>
</comment>
<evidence type="ECO:0000256" key="8">
    <source>
        <dbReference type="ARBA" id="ARBA00022884"/>
    </source>
</evidence>
<evidence type="ECO:0000256" key="2">
    <source>
        <dbReference type="ARBA" id="ARBA00022490"/>
    </source>
</evidence>
<dbReference type="SUPFAM" id="SSF53335">
    <property type="entry name" value="S-adenosyl-L-methionine-dependent methyltransferases"/>
    <property type="match status" value="1"/>
</dbReference>
<proteinExistence type="inferred from homology"/>
<dbReference type="InterPro" id="IPR059073">
    <property type="entry name" value="TRMT11_N"/>
</dbReference>
<feature type="domain" description="Ribosomal RNA large subunit methyltransferase K/L-like methyltransferase" evidence="11">
    <location>
        <begin position="178"/>
        <end position="292"/>
    </location>
</feature>
<keyword evidence="5 10" id="KW-0808">Transferase</keyword>
<feature type="domain" description="tRNA (guanine(10)-N(2))-methyltransferase TRMT11 N-terminal" evidence="12">
    <location>
        <begin position="3"/>
        <end position="167"/>
    </location>
</feature>
<dbReference type="PROSITE" id="PS00092">
    <property type="entry name" value="N6_MTASE"/>
    <property type="match status" value="1"/>
</dbReference>
<dbReference type="GO" id="GO:0043527">
    <property type="term" value="C:tRNA methyltransferase complex"/>
    <property type="evidence" value="ECO:0007669"/>
    <property type="project" value="UniProtKB-ARBA"/>
</dbReference>
<dbReference type="GO" id="GO:0032259">
    <property type="term" value="P:methylation"/>
    <property type="evidence" value="ECO:0007669"/>
    <property type="project" value="UniProtKB-UniRule"/>
</dbReference>
<comment type="subcellular location">
    <subcellularLocation>
        <location evidence="1">Cytoplasm</location>
    </subcellularLocation>
</comment>
<sequence>MAQYLIRLVQVHESFRKPEIFALAALENINVEVLSYDESSPFCTVKLHDEAAARALISRSILSKAIFELWATSSTYKDLHAAIRQNTASKWVHYKDCSFKFEVDAYQGKRSAAAQKELIESFSYMGFNGPIVMRGADETFCIFEEWDGSGTSLKQVWMGRLVARGSRDAITTYDLKKRCYISTTSMDAELALLTANLALAAPGKVIYDPFVGTGSFLFAAAHFGAYVTGSDIDGRSIRGKDRKRNVKANFKQYGLEGRFLDAWVADITNNPLRAGRWLDGIVCDPPYGVREGLKVLGTRDQARMKEVFYLENGEAAHL</sequence>
<keyword evidence="8 10" id="KW-0694">RNA-binding</keyword>